<evidence type="ECO:0000259" key="5">
    <source>
        <dbReference type="Pfam" id="PF01593"/>
    </source>
</evidence>
<dbReference type="InterPro" id="IPR050281">
    <property type="entry name" value="Flavin_monoamine_oxidase"/>
</dbReference>
<sequence length="522" mass="58788">MICPSISLLAASGLFLGASQAAVLRKDDQTCRKTKVAILGAGVAGITAAQSLSNASISDFIIIERNDYVGGRMRNTKFGKSPDGKPYTVELGANWVEGLQSKSGNVNPIWRLAQKHKIKNTYSNGSSLVTYDETGKYDFMDIIDDFDKKWETAMEDADAIKDENLQDTSVRAGLSIAGWKPKKDMHAQAAEWWGWDFEMAVVPDQSGFLYDMSVNKAVFEHFSEDTNLVTDQRGFNALIIGEANEFLKKNDPRLLLKSIVKEIKYGPSGVKVHLKDGDCIEAEYAICTFSVGVLQNDVVKFKPTLPRWKREAIEQFQMGTYTKIFMQFNETWWPRETQFMLYADPIERGYYPMFQSLSATGFVPESNILFGTVTGTQAYQVEKQTEKETQAEIMEVLQAMFPKITVPEPTAIMYPRWSQDEMAFGSFSNWPPGMTLEKHQNLRANVDRLWFAGEANSAEFFGYLQGAWFEGKDMGDRIAHILNSDGAVADGEGELMRYEVLHGDTFKDEYDEDNGWSITLDD</sequence>
<keyword evidence="2 3" id="KW-0560">Oxidoreductase</keyword>
<dbReference type="Gene3D" id="3.50.50.60">
    <property type="entry name" value="FAD/NAD(P)-binding domain"/>
    <property type="match status" value="1"/>
</dbReference>
<feature type="chain" id="PRO_5045521654" description="Amine oxidase" evidence="4">
    <location>
        <begin position="22"/>
        <end position="522"/>
    </location>
</feature>
<comment type="caution">
    <text evidence="6">The sequence shown here is derived from an EMBL/GenBank/DDBJ whole genome shotgun (WGS) entry which is preliminary data.</text>
</comment>
<name>A0ABR1H1J7_9HYPO</name>
<dbReference type="InterPro" id="IPR002937">
    <property type="entry name" value="Amino_oxidase"/>
</dbReference>
<dbReference type="Pfam" id="PF01593">
    <property type="entry name" value="Amino_oxidase"/>
    <property type="match status" value="1"/>
</dbReference>
<dbReference type="PANTHER" id="PTHR10742">
    <property type="entry name" value="FLAVIN MONOAMINE OXIDASE"/>
    <property type="match status" value="1"/>
</dbReference>
<organism evidence="6 7">
    <name type="scientific">Neonectria punicea</name>
    <dbReference type="NCBI Taxonomy" id="979145"/>
    <lineage>
        <taxon>Eukaryota</taxon>
        <taxon>Fungi</taxon>
        <taxon>Dikarya</taxon>
        <taxon>Ascomycota</taxon>
        <taxon>Pezizomycotina</taxon>
        <taxon>Sordariomycetes</taxon>
        <taxon>Hypocreomycetidae</taxon>
        <taxon>Hypocreales</taxon>
        <taxon>Nectriaceae</taxon>
        <taxon>Neonectria</taxon>
    </lineage>
</organism>
<dbReference type="InterPro" id="IPR036188">
    <property type="entry name" value="FAD/NAD-bd_sf"/>
</dbReference>
<gene>
    <name evidence="6" type="ORF">QQX98_006343</name>
</gene>
<dbReference type="Proteomes" id="UP001498476">
    <property type="component" value="Unassembled WGS sequence"/>
</dbReference>
<reference evidence="6 7" key="1">
    <citation type="journal article" date="2025" name="Microbiol. Resour. Announc.">
        <title>Draft genome sequences for Neonectria magnoliae and Neonectria punicea, canker pathogens of Liriodendron tulipifera and Acer saccharum in West Virginia.</title>
        <authorList>
            <person name="Petronek H.M."/>
            <person name="Kasson M.T."/>
            <person name="Metheny A.M."/>
            <person name="Stauder C.M."/>
            <person name="Lovett B."/>
            <person name="Lynch S.C."/>
            <person name="Garnas J.R."/>
            <person name="Kasson L.R."/>
            <person name="Stajich J.E."/>
        </authorList>
    </citation>
    <scope>NUCLEOTIDE SEQUENCE [LARGE SCALE GENOMIC DNA]</scope>
    <source>
        <strain evidence="6 7">NRRL 64653</strain>
    </source>
</reference>
<dbReference type="PRINTS" id="PR00757">
    <property type="entry name" value="AMINEOXDASEF"/>
</dbReference>
<dbReference type="PANTHER" id="PTHR10742:SF313">
    <property type="entry name" value="AMINE OXIDASE"/>
    <property type="match status" value="1"/>
</dbReference>
<dbReference type="Gene3D" id="3.90.660.10">
    <property type="match status" value="1"/>
</dbReference>
<keyword evidence="7" id="KW-1185">Reference proteome</keyword>
<evidence type="ECO:0000256" key="3">
    <source>
        <dbReference type="RuleBase" id="RU362067"/>
    </source>
</evidence>
<proteinExistence type="inferred from homology"/>
<comment type="similarity">
    <text evidence="3">Belongs to the flavin monoamine oxidase family.</text>
</comment>
<feature type="signal peptide" evidence="4">
    <location>
        <begin position="1"/>
        <end position="21"/>
    </location>
</feature>
<dbReference type="SUPFAM" id="SSF54373">
    <property type="entry name" value="FAD-linked reductases, C-terminal domain"/>
    <property type="match status" value="1"/>
</dbReference>
<evidence type="ECO:0000313" key="7">
    <source>
        <dbReference type="Proteomes" id="UP001498476"/>
    </source>
</evidence>
<keyword evidence="3" id="KW-0285">Flavoprotein</keyword>
<dbReference type="InterPro" id="IPR001613">
    <property type="entry name" value="Flavin_amine_oxidase"/>
</dbReference>
<feature type="domain" description="Amine oxidase" evidence="5">
    <location>
        <begin position="43"/>
        <end position="473"/>
    </location>
</feature>
<accession>A0ABR1H1J7</accession>
<keyword evidence="3" id="KW-0274">FAD</keyword>
<evidence type="ECO:0000256" key="2">
    <source>
        <dbReference type="ARBA" id="ARBA00023002"/>
    </source>
</evidence>
<evidence type="ECO:0000256" key="1">
    <source>
        <dbReference type="ARBA" id="ARBA00001974"/>
    </source>
</evidence>
<evidence type="ECO:0000256" key="4">
    <source>
        <dbReference type="SAM" id="SignalP"/>
    </source>
</evidence>
<protein>
    <recommendedName>
        <fullName evidence="3">Amine oxidase</fullName>
        <ecNumber evidence="3">1.4.3.-</ecNumber>
    </recommendedName>
</protein>
<dbReference type="SUPFAM" id="SSF51905">
    <property type="entry name" value="FAD/NAD(P)-binding domain"/>
    <property type="match status" value="1"/>
</dbReference>
<dbReference type="EC" id="1.4.3.-" evidence="3"/>
<comment type="cofactor">
    <cofactor evidence="1 3">
        <name>FAD</name>
        <dbReference type="ChEBI" id="CHEBI:57692"/>
    </cofactor>
</comment>
<dbReference type="EMBL" id="JAZAVJ010000094">
    <property type="protein sequence ID" value="KAK7414828.1"/>
    <property type="molecule type" value="Genomic_DNA"/>
</dbReference>
<keyword evidence="4" id="KW-0732">Signal</keyword>
<evidence type="ECO:0000313" key="6">
    <source>
        <dbReference type="EMBL" id="KAK7414828.1"/>
    </source>
</evidence>